<evidence type="ECO:0000256" key="8">
    <source>
        <dbReference type="ARBA" id="ARBA00022532"/>
    </source>
</evidence>
<evidence type="ECO:0000256" key="12">
    <source>
        <dbReference type="ARBA" id="ARBA00022982"/>
    </source>
</evidence>
<protein>
    <recommendedName>
        <fullName evidence="6">Succinate dehydrogenase hydrophobic membrane anchor subunit</fullName>
    </recommendedName>
</protein>
<evidence type="ECO:0000256" key="13">
    <source>
        <dbReference type="ARBA" id="ARBA00022989"/>
    </source>
</evidence>
<feature type="transmembrane region" description="Helical" evidence="16">
    <location>
        <begin position="58"/>
        <end position="77"/>
    </location>
</feature>
<evidence type="ECO:0000256" key="4">
    <source>
        <dbReference type="ARBA" id="ARBA00005163"/>
    </source>
</evidence>
<comment type="subunit">
    <text evidence="5">Part of an enzyme complex containing four subunits: a flavoprotein, an iron-sulfur protein, plus two membrane-anchoring proteins, SdhC and SdhD.</text>
</comment>
<dbReference type="RefSeq" id="WP_283427035.1">
    <property type="nucleotide sequence ID" value="NZ_FXTY01000006.1"/>
</dbReference>
<proteinExistence type="predicted"/>
<evidence type="ECO:0000256" key="3">
    <source>
        <dbReference type="ARBA" id="ARBA00004141"/>
    </source>
</evidence>
<keyword evidence="14" id="KW-0408">Iron</keyword>
<comment type="cofactor">
    <cofactor evidence="1">
        <name>heme</name>
        <dbReference type="ChEBI" id="CHEBI:30413"/>
    </cofactor>
</comment>
<name>A0ABY1PA46_9RHOB</name>
<comment type="function">
    <text evidence="2">Membrane-anchoring subunit of succinate dehydrogenase (SDH).</text>
</comment>
<keyword evidence="11" id="KW-0479">Metal-binding</keyword>
<evidence type="ECO:0000256" key="7">
    <source>
        <dbReference type="ARBA" id="ARBA00022448"/>
    </source>
</evidence>
<dbReference type="InterPro" id="IPR034804">
    <property type="entry name" value="SQR/QFR_C/D"/>
</dbReference>
<evidence type="ECO:0000256" key="6">
    <source>
        <dbReference type="ARBA" id="ARBA00019425"/>
    </source>
</evidence>
<evidence type="ECO:0000256" key="1">
    <source>
        <dbReference type="ARBA" id="ARBA00001971"/>
    </source>
</evidence>
<evidence type="ECO:0000256" key="9">
    <source>
        <dbReference type="ARBA" id="ARBA00022617"/>
    </source>
</evidence>
<evidence type="ECO:0000256" key="14">
    <source>
        <dbReference type="ARBA" id="ARBA00023004"/>
    </source>
</evidence>
<gene>
    <name evidence="17" type="ORF">SAMN06265373_106190</name>
</gene>
<evidence type="ECO:0000256" key="15">
    <source>
        <dbReference type="ARBA" id="ARBA00023136"/>
    </source>
</evidence>
<keyword evidence="13 16" id="KW-1133">Transmembrane helix</keyword>
<keyword evidence="15 16" id="KW-0472">Membrane</keyword>
<comment type="subcellular location">
    <subcellularLocation>
        <location evidence="3">Membrane</location>
        <topology evidence="3">Multi-pass membrane protein</topology>
    </subcellularLocation>
</comment>
<organism evidence="17 18">
    <name type="scientific">Shimia sagamensis</name>
    <dbReference type="NCBI Taxonomy" id="1566352"/>
    <lineage>
        <taxon>Bacteria</taxon>
        <taxon>Pseudomonadati</taxon>
        <taxon>Pseudomonadota</taxon>
        <taxon>Alphaproteobacteria</taxon>
        <taxon>Rhodobacterales</taxon>
        <taxon>Roseobacteraceae</taxon>
    </lineage>
</organism>
<dbReference type="Pfam" id="PF01127">
    <property type="entry name" value="Sdh_cyt"/>
    <property type="match status" value="1"/>
</dbReference>
<evidence type="ECO:0000256" key="16">
    <source>
        <dbReference type="SAM" id="Phobius"/>
    </source>
</evidence>
<keyword evidence="8" id="KW-0816">Tricarboxylic acid cycle</keyword>
<dbReference type="InterPro" id="IPR000701">
    <property type="entry name" value="SuccDH_FuR_B_TM-su"/>
</dbReference>
<evidence type="ECO:0000256" key="10">
    <source>
        <dbReference type="ARBA" id="ARBA00022692"/>
    </source>
</evidence>
<dbReference type="InterPro" id="IPR014312">
    <property type="entry name" value="Succ_DH_anchor"/>
</dbReference>
<dbReference type="NCBIfam" id="TIGR02968">
    <property type="entry name" value="succ_dehyd_anc"/>
    <property type="match status" value="1"/>
</dbReference>
<sequence length="123" mass="13189">MRYLTDRKRAVGLGSGRNGTAAHWQMMVRSVIMGVLAPLFIFTIGCGLGGSYEEVISYFSRPFPAIVTGLGLVVGLIHLMNEAQEAIEDYVHGTAGKLLLVANKAFCFALIAASLFALVKLAL</sequence>
<keyword evidence="7" id="KW-0813">Transport</keyword>
<keyword evidence="10 16" id="KW-0812">Transmembrane</keyword>
<evidence type="ECO:0000313" key="17">
    <source>
        <dbReference type="EMBL" id="SMP29369.1"/>
    </source>
</evidence>
<evidence type="ECO:0000256" key="5">
    <source>
        <dbReference type="ARBA" id="ARBA00011558"/>
    </source>
</evidence>
<comment type="pathway">
    <text evidence="4">Carbohydrate metabolism; tricarboxylic acid cycle.</text>
</comment>
<dbReference type="CDD" id="cd03495">
    <property type="entry name" value="SQR_TypeC_SdhD_like"/>
    <property type="match status" value="1"/>
</dbReference>
<keyword evidence="18" id="KW-1185">Reference proteome</keyword>
<evidence type="ECO:0000256" key="11">
    <source>
        <dbReference type="ARBA" id="ARBA00022723"/>
    </source>
</evidence>
<evidence type="ECO:0000313" key="18">
    <source>
        <dbReference type="Proteomes" id="UP001157961"/>
    </source>
</evidence>
<dbReference type="SUPFAM" id="SSF81343">
    <property type="entry name" value="Fumarate reductase respiratory complex transmembrane subunits"/>
    <property type="match status" value="1"/>
</dbReference>
<feature type="transmembrane region" description="Helical" evidence="16">
    <location>
        <begin position="31"/>
        <end position="52"/>
    </location>
</feature>
<evidence type="ECO:0000256" key="2">
    <source>
        <dbReference type="ARBA" id="ARBA00004050"/>
    </source>
</evidence>
<dbReference type="EMBL" id="FXTY01000006">
    <property type="protein sequence ID" value="SMP29369.1"/>
    <property type="molecule type" value="Genomic_DNA"/>
</dbReference>
<feature type="transmembrane region" description="Helical" evidence="16">
    <location>
        <begin position="98"/>
        <end position="119"/>
    </location>
</feature>
<reference evidence="17 18" key="1">
    <citation type="submission" date="2017-05" db="EMBL/GenBank/DDBJ databases">
        <authorList>
            <person name="Varghese N."/>
            <person name="Submissions S."/>
        </authorList>
    </citation>
    <scope>NUCLEOTIDE SEQUENCE [LARGE SCALE GENOMIC DNA]</scope>
    <source>
        <strain evidence="17 18">DSM 29734</strain>
    </source>
</reference>
<keyword evidence="9" id="KW-0349">Heme</keyword>
<dbReference type="Gene3D" id="1.20.1300.10">
    <property type="entry name" value="Fumarate reductase/succinate dehydrogenase, transmembrane subunit"/>
    <property type="match status" value="1"/>
</dbReference>
<comment type="caution">
    <text evidence="17">The sequence shown here is derived from an EMBL/GenBank/DDBJ whole genome shotgun (WGS) entry which is preliminary data.</text>
</comment>
<dbReference type="Proteomes" id="UP001157961">
    <property type="component" value="Unassembled WGS sequence"/>
</dbReference>
<accession>A0ABY1PA46</accession>
<keyword evidence="12" id="KW-0249">Electron transport</keyword>